<feature type="domain" description="FAS1-like dehydratase" evidence="1">
    <location>
        <begin position="43"/>
        <end position="106"/>
    </location>
</feature>
<gene>
    <name evidence="2" type="ORF">UFOPK1811_01351</name>
    <name evidence="3" type="ORF">UFOPK2360_00676</name>
    <name evidence="4" type="ORF">UFOPK2922_00887</name>
    <name evidence="5" type="ORF">UFOPK3306_00531</name>
</gene>
<dbReference type="Pfam" id="PF13452">
    <property type="entry name" value="FAS1_DH_region"/>
    <property type="match status" value="1"/>
</dbReference>
<dbReference type="SUPFAM" id="SSF54637">
    <property type="entry name" value="Thioesterase/thiol ester dehydrase-isomerase"/>
    <property type="match status" value="1"/>
</dbReference>
<dbReference type="EMBL" id="CAEZUJ010000102">
    <property type="protein sequence ID" value="CAB4609959.1"/>
    <property type="molecule type" value="Genomic_DNA"/>
</dbReference>
<sequence>MVAPDLVGRKFLGTQTQRVNQSVLAAFTTSIGENPDTQISQLPTFPICFTLNEAERIAPELGLDWSRVVHGDQRFIHHRFLKIDEEVRADSEIEAVKSMAGNEILTLRSDLFVGDELVTSTWSTLVFRGQQ</sequence>
<dbReference type="EMBL" id="CAFBLI010000028">
    <property type="protein sequence ID" value="CAB4863149.1"/>
    <property type="molecule type" value="Genomic_DNA"/>
</dbReference>
<accession>A0A6J6W2I2</accession>
<organism evidence="4">
    <name type="scientific">freshwater metagenome</name>
    <dbReference type="NCBI Taxonomy" id="449393"/>
    <lineage>
        <taxon>unclassified sequences</taxon>
        <taxon>metagenomes</taxon>
        <taxon>ecological metagenomes</taxon>
    </lineage>
</organism>
<dbReference type="Gene3D" id="3.10.129.10">
    <property type="entry name" value="Hotdog Thioesterase"/>
    <property type="match status" value="1"/>
</dbReference>
<dbReference type="InterPro" id="IPR029069">
    <property type="entry name" value="HotDog_dom_sf"/>
</dbReference>
<dbReference type="AlphaFoldDB" id="A0A6J6W2I2"/>
<name>A0A6J6W2I2_9ZZZZ</name>
<evidence type="ECO:0000313" key="4">
    <source>
        <dbReference type="EMBL" id="CAB4779101.1"/>
    </source>
</evidence>
<dbReference type="EMBL" id="CAEZZS010000038">
    <property type="protein sequence ID" value="CAB4779101.1"/>
    <property type="molecule type" value="Genomic_DNA"/>
</dbReference>
<dbReference type="InterPro" id="IPR039569">
    <property type="entry name" value="FAS1-like_DH_region"/>
</dbReference>
<evidence type="ECO:0000313" key="5">
    <source>
        <dbReference type="EMBL" id="CAB4863149.1"/>
    </source>
</evidence>
<protein>
    <submittedName>
        <fullName evidence="4">Unannotated protein</fullName>
    </submittedName>
</protein>
<evidence type="ECO:0000313" key="3">
    <source>
        <dbReference type="EMBL" id="CAB4682813.1"/>
    </source>
</evidence>
<evidence type="ECO:0000259" key="1">
    <source>
        <dbReference type="Pfam" id="PF13452"/>
    </source>
</evidence>
<proteinExistence type="predicted"/>
<evidence type="ECO:0000313" key="2">
    <source>
        <dbReference type="EMBL" id="CAB4609959.1"/>
    </source>
</evidence>
<reference evidence="4" key="1">
    <citation type="submission" date="2020-05" db="EMBL/GenBank/DDBJ databases">
        <authorList>
            <person name="Chiriac C."/>
            <person name="Salcher M."/>
            <person name="Ghai R."/>
            <person name="Kavagutti S V."/>
        </authorList>
    </citation>
    <scope>NUCLEOTIDE SEQUENCE</scope>
</reference>
<dbReference type="EMBL" id="CAEZXH010000032">
    <property type="protein sequence ID" value="CAB4682813.1"/>
    <property type="molecule type" value="Genomic_DNA"/>
</dbReference>